<dbReference type="PANTHER" id="PTHR37943:SF1">
    <property type="entry name" value="PROTEIN VES"/>
    <property type="match status" value="1"/>
</dbReference>
<reference evidence="1 2" key="1">
    <citation type="submission" date="2016-10" db="EMBL/GenBank/DDBJ databases">
        <authorList>
            <person name="de Groot N.N."/>
        </authorList>
    </citation>
    <scope>NUCLEOTIDE SEQUENCE [LARGE SCALE GENOMIC DNA]</scope>
    <source>
        <strain evidence="1 2">DSM 2784</strain>
    </source>
</reference>
<sequence>MIEALIVRKEQMTANRWSGGTTTQIDLFPACSTYGGRDFAFRVSSAVIEESPSRFTALPDYQRWIAMLSGPVVLEHAPQTQDGTLKVELAPLQVHAFDGGTPTTSFGEATDFNLMLRKGLFGKMAHVSAEQLAAPAGPSWIEAWLSERRPDAKGHLAVFFPEALSEKVTGSVSAAEVVVFEEDVKNVIRLERGDYVRLSGAVRALRGTALVLSEGCDLLLLYMET</sequence>
<dbReference type="AlphaFoldDB" id="A0A1G5RWM5"/>
<dbReference type="InterPro" id="IPR014710">
    <property type="entry name" value="RmlC-like_jellyroll"/>
</dbReference>
<dbReference type="EMBL" id="FMWL01000003">
    <property type="protein sequence ID" value="SCZ77709.1"/>
    <property type="molecule type" value="Genomic_DNA"/>
</dbReference>
<dbReference type="InterPro" id="IPR011051">
    <property type="entry name" value="RmlC_Cupin_sf"/>
</dbReference>
<keyword evidence="2" id="KW-1185">Reference proteome</keyword>
<evidence type="ECO:0000313" key="1">
    <source>
        <dbReference type="EMBL" id="SCZ77709.1"/>
    </source>
</evidence>
<organism evidence="1 2">
    <name type="scientific">Acidaminobacter hydrogenoformans DSM 2784</name>
    <dbReference type="NCBI Taxonomy" id="1120920"/>
    <lineage>
        <taxon>Bacteria</taxon>
        <taxon>Bacillati</taxon>
        <taxon>Bacillota</taxon>
        <taxon>Clostridia</taxon>
        <taxon>Peptostreptococcales</taxon>
        <taxon>Acidaminobacteraceae</taxon>
        <taxon>Acidaminobacter</taxon>
    </lineage>
</organism>
<proteinExistence type="predicted"/>
<dbReference type="PANTHER" id="PTHR37943">
    <property type="entry name" value="PROTEIN VES"/>
    <property type="match status" value="1"/>
</dbReference>
<dbReference type="Proteomes" id="UP000199208">
    <property type="component" value="Unassembled WGS sequence"/>
</dbReference>
<dbReference type="SUPFAM" id="SSF51182">
    <property type="entry name" value="RmlC-like cupins"/>
    <property type="match status" value="1"/>
</dbReference>
<protein>
    <submittedName>
        <fullName evidence="1">Various environmental stresses-induced protein Ves</fullName>
    </submittedName>
</protein>
<accession>A0A1G5RWM5</accession>
<dbReference type="STRING" id="1120920.SAMN03080599_00907"/>
<dbReference type="Gene3D" id="2.60.120.10">
    <property type="entry name" value="Jelly Rolls"/>
    <property type="match status" value="1"/>
</dbReference>
<dbReference type="OrthoDB" id="9786443at2"/>
<dbReference type="Pfam" id="PF05962">
    <property type="entry name" value="HutD"/>
    <property type="match status" value="1"/>
</dbReference>
<name>A0A1G5RWM5_9FIRM</name>
<gene>
    <name evidence="1" type="ORF">SAMN03080599_00907</name>
</gene>
<dbReference type="RefSeq" id="WP_092589700.1">
    <property type="nucleotide sequence ID" value="NZ_FMWL01000003.1"/>
</dbReference>
<dbReference type="InterPro" id="IPR010282">
    <property type="entry name" value="Uncharacterised_HutD/Ves"/>
</dbReference>
<evidence type="ECO:0000313" key="2">
    <source>
        <dbReference type="Proteomes" id="UP000199208"/>
    </source>
</evidence>